<evidence type="ECO:0000313" key="2">
    <source>
        <dbReference type="Proteomes" id="UP000019146"/>
    </source>
</evidence>
<dbReference type="EMBL" id="CP012747">
    <property type="protein sequence ID" value="ALL67008.1"/>
    <property type="molecule type" value="Genomic_DNA"/>
</dbReference>
<dbReference type="KEGG" id="bcai:K788_0008531"/>
<organism evidence="1 2">
    <name type="scientific">Paraburkholderia caribensis MBA4</name>
    <dbReference type="NCBI Taxonomy" id="1323664"/>
    <lineage>
        <taxon>Bacteria</taxon>
        <taxon>Pseudomonadati</taxon>
        <taxon>Pseudomonadota</taxon>
        <taxon>Betaproteobacteria</taxon>
        <taxon>Burkholderiales</taxon>
        <taxon>Burkholderiaceae</taxon>
        <taxon>Paraburkholderia</taxon>
    </lineage>
</organism>
<reference evidence="1 2" key="1">
    <citation type="journal article" date="2014" name="Genome Announc.">
        <title>Draft Genome Sequence of the Haloacid-Degrading Burkholderia caribensis Strain MBA4.</title>
        <authorList>
            <person name="Pan Y."/>
            <person name="Kong K.F."/>
            <person name="Tsang J.S."/>
        </authorList>
    </citation>
    <scope>NUCLEOTIDE SEQUENCE [LARGE SCALE GENOMIC DNA]</scope>
    <source>
        <strain evidence="1 2">MBA4</strain>
    </source>
</reference>
<accession>A0A0P0REI0</accession>
<protein>
    <submittedName>
        <fullName evidence="1">Uncharacterized protein</fullName>
    </submittedName>
</protein>
<gene>
    <name evidence="1" type="ORF">K788_0008531</name>
</gene>
<evidence type="ECO:0000313" key="1">
    <source>
        <dbReference type="EMBL" id="ALL67008.1"/>
    </source>
</evidence>
<proteinExistence type="predicted"/>
<dbReference type="AlphaFoldDB" id="A0A0P0REI0"/>
<name>A0A0P0REI0_9BURK</name>
<sequence length="37" mass="4236">MLSVCVVRLPLDFRSARLMRQAAARCRSGQLPKYITQ</sequence>
<dbReference type="Proteomes" id="UP000019146">
    <property type="component" value="Chromosome 2"/>
</dbReference>